<dbReference type="InterPro" id="IPR014729">
    <property type="entry name" value="Rossmann-like_a/b/a_fold"/>
</dbReference>
<protein>
    <recommendedName>
        <fullName evidence="2">Aminoacyl-tRNA synthetase class Ia domain-containing protein</fullName>
    </recommendedName>
</protein>
<dbReference type="SUPFAM" id="SSF52374">
    <property type="entry name" value="Nucleotidylyl transferase"/>
    <property type="match status" value="1"/>
</dbReference>
<gene>
    <name evidence="1" type="ORF">METZ01_LOCUS59223</name>
</gene>
<dbReference type="Gene3D" id="3.40.50.620">
    <property type="entry name" value="HUPs"/>
    <property type="match status" value="1"/>
</dbReference>
<evidence type="ECO:0008006" key="2">
    <source>
        <dbReference type="Google" id="ProtNLM"/>
    </source>
</evidence>
<dbReference type="AlphaFoldDB" id="A0A381SSB8"/>
<dbReference type="EMBL" id="UINC01003443">
    <property type="protein sequence ID" value="SVA06369.1"/>
    <property type="molecule type" value="Genomic_DNA"/>
</dbReference>
<feature type="non-terminal residue" evidence="1">
    <location>
        <position position="55"/>
    </location>
</feature>
<accession>A0A381SSB8</accession>
<proteinExistence type="predicted"/>
<organism evidence="1">
    <name type="scientific">marine metagenome</name>
    <dbReference type="NCBI Taxonomy" id="408172"/>
    <lineage>
        <taxon>unclassified sequences</taxon>
        <taxon>metagenomes</taxon>
        <taxon>ecological metagenomes</taxon>
    </lineage>
</organism>
<name>A0A381SSB8_9ZZZZ</name>
<sequence length="55" mass="6388">MIKKVNPQVDFIKLENTILNFWEKNDIFKKRVALNQGKKPWSFIDGPITANNPMG</sequence>
<evidence type="ECO:0000313" key="1">
    <source>
        <dbReference type="EMBL" id="SVA06369.1"/>
    </source>
</evidence>
<reference evidence="1" key="1">
    <citation type="submission" date="2018-05" db="EMBL/GenBank/DDBJ databases">
        <authorList>
            <person name="Lanie J.A."/>
            <person name="Ng W.-L."/>
            <person name="Kazmierczak K.M."/>
            <person name="Andrzejewski T.M."/>
            <person name="Davidsen T.M."/>
            <person name="Wayne K.J."/>
            <person name="Tettelin H."/>
            <person name="Glass J.I."/>
            <person name="Rusch D."/>
            <person name="Podicherti R."/>
            <person name="Tsui H.-C.T."/>
            <person name="Winkler M.E."/>
        </authorList>
    </citation>
    <scope>NUCLEOTIDE SEQUENCE</scope>
</reference>